<dbReference type="STRING" id="266128.ABB25_10685"/>
<comment type="caution">
    <text evidence="2">The sequence shown here is derived from an EMBL/GenBank/DDBJ whole genome shotgun (WGS) entry which is preliminary data.</text>
</comment>
<accession>A0A0R0BJ33</accession>
<feature type="transmembrane region" description="Helical" evidence="1">
    <location>
        <begin position="121"/>
        <end position="142"/>
    </location>
</feature>
<evidence type="ECO:0000313" key="2">
    <source>
        <dbReference type="EMBL" id="KRG57099.1"/>
    </source>
</evidence>
<keyword evidence="1" id="KW-0812">Transmembrane</keyword>
<evidence type="ECO:0000256" key="1">
    <source>
        <dbReference type="SAM" id="Phobius"/>
    </source>
</evidence>
<dbReference type="PATRIC" id="fig|266128.3.peg.1012"/>
<name>A0A0R0BJ33_9GAMM</name>
<feature type="transmembrane region" description="Helical" evidence="1">
    <location>
        <begin position="46"/>
        <end position="64"/>
    </location>
</feature>
<keyword evidence="1" id="KW-1133">Transmembrane helix</keyword>
<keyword evidence="1" id="KW-0472">Membrane</keyword>
<evidence type="ECO:0000313" key="3">
    <source>
        <dbReference type="Proteomes" id="UP000051254"/>
    </source>
</evidence>
<proteinExistence type="predicted"/>
<keyword evidence="3" id="KW-1185">Reference proteome</keyword>
<feature type="transmembrane region" description="Helical" evidence="1">
    <location>
        <begin position="21"/>
        <end position="40"/>
    </location>
</feature>
<organism evidence="2 3">
    <name type="scientific">Stenotrophomonas koreensis</name>
    <dbReference type="NCBI Taxonomy" id="266128"/>
    <lineage>
        <taxon>Bacteria</taxon>
        <taxon>Pseudomonadati</taxon>
        <taxon>Pseudomonadota</taxon>
        <taxon>Gammaproteobacteria</taxon>
        <taxon>Lysobacterales</taxon>
        <taxon>Lysobacteraceae</taxon>
        <taxon>Stenotrophomonas</taxon>
    </lineage>
</organism>
<dbReference type="Proteomes" id="UP000051254">
    <property type="component" value="Unassembled WGS sequence"/>
</dbReference>
<reference evidence="2 3" key="1">
    <citation type="submission" date="2015-05" db="EMBL/GenBank/DDBJ databases">
        <title>Genome sequencing and analysis of members of genus Stenotrophomonas.</title>
        <authorList>
            <person name="Patil P.P."/>
            <person name="Midha S."/>
            <person name="Patil P.B."/>
        </authorList>
    </citation>
    <scope>NUCLEOTIDE SEQUENCE [LARGE SCALE GENOMIC DNA]</scope>
    <source>
        <strain evidence="2 3">DSM 17805</strain>
    </source>
</reference>
<gene>
    <name evidence="2" type="ORF">ABB25_10685</name>
</gene>
<dbReference type="RefSeq" id="WP_057666613.1">
    <property type="nucleotide sequence ID" value="NZ_LDJH01000017.1"/>
</dbReference>
<sequence>MSALPALPMMQLLLRQGRLPATLSLGLLLVALLLLGLVPAPAPVSQVLWLASVAGGLVQGYYAWRLQLDAGLLQLLQDQGLGGEAAARWLDEQLQATGLRPAAAAAATCGWELRWAGMRRLLLRQHLACALQLATLLLALGWPLI</sequence>
<protein>
    <submittedName>
        <fullName evidence="2">Membrane protein</fullName>
    </submittedName>
</protein>
<dbReference type="EMBL" id="LDJH01000017">
    <property type="protein sequence ID" value="KRG57099.1"/>
    <property type="molecule type" value="Genomic_DNA"/>
</dbReference>
<dbReference type="AlphaFoldDB" id="A0A0R0BJ33"/>